<proteinExistence type="predicted"/>
<name>A0A8H4JVQ6_9HYPO</name>
<dbReference type="InterPro" id="IPR056002">
    <property type="entry name" value="DUF7580"/>
</dbReference>
<sequence>MSGVEFIVGAVLGAVPVAVETYDRSKRVFQIFSTFRHYPREVKTVEAKIGAQRAIFRNNAINLLDEITKDRSSVQHVMNRSASDAVIPSLTMATAYHHRLDALRDSFTACHETAEQMQNTLQKLCDQLEEFVGETRGKHDNLATSEWLRSVKTRFKLGLNKPHFGETIEELRGFNRDFESITTQITRALRDILQEGQNQPVAMKRTVGSLNVLQKYHRIRHASRSLYSALQVQWICSSHNHHSFDMRIVQRDSVTGKEPASVPQNFTYKLAVTGDASKSALRLEVEQSCKSDEEDPDQSEKYNPSVKKLESILKENAERPIVGNRTCENRILERTAKQRGQQMHYVDLSTVFVLPSLRRSITGLRIDESLEAELDFAPKPTADLPLVLDLCSLNPNSTASNGNRRLLGCLKAPQTEWFFHVESQTTGTTTSLSQLIRWISEEPILRSLPRPRLVHLASSVAEGIMQFYSTPWLTYTNLGQNVRYLNQTEPTSSNKVRLDEPFFMARLENPKIKGQVRSGPSLGESCSSDSSTFNCKEARNKLLFNFGILLLEIGYSKPWHELKESVSKTRRPKEESLSDYQVAERLAHLLINQMGLTYPKIIKKCLGCDFGLGETDMANEDLQRHAGVITPASLLVEVSKNDGLRIPYTFHGMFWRPVCPTGPIRIIMKYDDDSQLEFGKPYRFEASSSNGRFYMTLDSGVKIKSHVSADPAPDLPKITGWGRWTKFEPMIIPIAAPIFLNINIVAPAYSTPTTDSLPSFFSARRR</sequence>
<feature type="domain" description="DUF7580" evidence="1">
    <location>
        <begin position="424"/>
        <end position="619"/>
    </location>
</feature>
<evidence type="ECO:0000313" key="3">
    <source>
        <dbReference type="Proteomes" id="UP000605986"/>
    </source>
</evidence>
<accession>A0A8H4JVQ6</accession>
<dbReference type="PANTHER" id="PTHR35186">
    <property type="entry name" value="ANK_REP_REGION DOMAIN-CONTAINING PROTEIN"/>
    <property type="match status" value="1"/>
</dbReference>
<dbReference type="AlphaFoldDB" id="A0A8H4JVQ6"/>
<dbReference type="PANTHER" id="PTHR35186:SF4">
    <property type="entry name" value="PRION-INHIBITION AND PROPAGATION HELO DOMAIN-CONTAINING PROTEIN"/>
    <property type="match status" value="1"/>
</dbReference>
<reference evidence="2" key="1">
    <citation type="submission" date="2020-01" db="EMBL/GenBank/DDBJ databases">
        <title>Identification and distribution of gene clusters putatively required for synthesis of sphingolipid metabolism inhibitors in phylogenetically diverse species of the filamentous fungus Fusarium.</title>
        <authorList>
            <person name="Kim H.-S."/>
            <person name="Busman M."/>
            <person name="Brown D.W."/>
            <person name="Divon H."/>
            <person name="Uhlig S."/>
            <person name="Proctor R.H."/>
        </authorList>
    </citation>
    <scope>NUCLEOTIDE SEQUENCE</scope>
    <source>
        <strain evidence="2">NRRL 53441</strain>
    </source>
</reference>
<dbReference type="OrthoDB" id="5331891at2759"/>
<organism evidence="2 3">
    <name type="scientific">Fusarium austroafricanum</name>
    <dbReference type="NCBI Taxonomy" id="2364996"/>
    <lineage>
        <taxon>Eukaryota</taxon>
        <taxon>Fungi</taxon>
        <taxon>Dikarya</taxon>
        <taxon>Ascomycota</taxon>
        <taxon>Pezizomycotina</taxon>
        <taxon>Sordariomycetes</taxon>
        <taxon>Hypocreomycetidae</taxon>
        <taxon>Hypocreales</taxon>
        <taxon>Nectriaceae</taxon>
        <taxon>Fusarium</taxon>
        <taxon>Fusarium concolor species complex</taxon>
    </lineage>
</organism>
<evidence type="ECO:0000313" key="2">
    <source>
        <dbReference type="EMBL" id="KAF4438424.1"/>
    </source>
</evidence>
<dbReference type="Proteomes" id="UP000605986">
    <property type="component" value="Unassembled WGS sequence"/>
</dbReference>
<comment type="caution">
    <text evidence="2">The sequence shown here is derived from an EMBL/GenBank/DDBJ whole genome shotgun (WGS) entry which is preliminary data.</text>
</comment>
<protein>
    <recommendedName>
        <fullName evidence="1">DUF7580 domain-containing protein</fullName>
    </recommendedName>
</protein>
<dbReference type="InterPro" id="IPR038305">
    <property type="entry name" value="HeLo_sf"/>
</dbReference>
<dbReference type="EMBL" id="JAADJG010000730">
    <property type="protein sequence ID" value="KAF4438424.1"/>
    <property type="molecule type" value="Genomic_DNA"/>
</dbReference>
<keyword evidence="3" id="KW-1185">Reference proteome</keyword>
<dbReference type="Gene3D" id="1.20.120.1020">
    <property type="entry name" value="Prion-inhibition and propagation, HeLo domain"/>
    <property type="match status" value="1"/>
</dbReference>
<gene>
    <name evidence="2" type="ORF">F53441_12812</name>
</gene>
<evidence type="ECO:0000259" key="1">
    <source>
        <dbReference type="Pfam" id="PF24476"/>
    </source>
</evidence>
<dbReference type="Pfam" id="PF24476">
    <property type="entry name" value="DUF7580"/>
    <property type="match status" value="1"/>
</dbReference>